<accession>A0A699L7L5</accession>
<name>A0A699L7L5_TANCI</name>
<sequence length="81" mass="9425">TVEEKKNQKINLLARSLLIQGLPNDIYSLIDNNNYAKELWDALERHMLGSEYGEQDRKAAVLYEYETFKATEGELLLDTYI</sequence>
<evidence type="ECO:0000313" key="1">
    <source>
        <dbReference type="EMBL" id="GFB29379.1"/>
    </source>
</evidence>
<dbReference type="Pfam" id="PF14223">
    <property type="entry name" value="Retrotran_gag_2"/>
    <property type="match status" value="1"/>
</dbReference>
<protein>
    <recommendedName>
        <fullName evidence="2">Integrase, catalytic region, zinc finger, CCHC-type, peptidase aspartic, catalytic</fullName>
    </recommendedName>
</protein>
<organism evidence="1">
    <name type="scientific">Tanacetum cinerariifolium</name>
    <name type="common">Dalmatian daisy</name>
    <name type="synonym">Chrysanthemum cinerariifolium</name>
    <dbReference type="NCBI Taxonomy" id="118510"/>
    <lineage>
        <taxon>Eukaryota</taxon>
        <taxon>Viridiplantae</taxon>
        <taxon>Streptophyta</taxon>
        <taxon>Embryophyta</taxon>
        <taxon>Tracheophyta</taxon>
        <taxon>Spermatophyta</taxon>
        <taxon>Magnoliopsida</taxon>
        <taxon>eudicotyledons</taxon>
        <taxon>Gunneridae</taxon>
        <taxon>Pentapetalae</taxon>
        <taxon>asterids</taxon>
        <taxon>campanulids</taxon>
        <taxon>Asterales</taxon>
        <taxon>Asteraceae</taxon>
        <taxon>Asteroideae</taxon>
        <taxon>Anthemideae</taxon>
        <taxon>Anthemidinae</taxon>
        <taxon>Tanacetum</taxon>
    </lineage>
</organism>
<dbReference type="EMBL" id="BKCJ010595040">
    <property type="protein sequence ID" value="GFB29379.1"/>
    <property type="molecule type" value="Genomic_DNA"/>
</dbReference>
<proteinExistence type="predicted"/>
<feature type="non-terminal residue" evidence="1">
    <location>
        <position position="1"/>
    </location>
</feature>
<reference evidence="1" key="1">
    <citation type="journal article" date="2019" name="Sci. Rep.">
        <title>Draft genome of Tanacetum cinerariifolium, the natural source of mosquito coil.</title>
        <authorList>
            <person name="Yamashiro T."/>
            <person name="Shiraishi A."/>
            <person name="Satake H."/>
            <person name="Nakayama K."/>
        </authorList>
    </citation>
    <scope>NUCLEOTIDE SEQUENCE</scope>
</reference>
<comment type="caution">
    <text evidence="1">The sequence shown here is derived from an EMBL/GenBank/DDBJ whole genome shotgun (WGS) entry which is preliminary data.</text>
</comment>
<dbReference type="AlphaFoldDB" id="A0A699L7L5"/>
<gene>
    <name evidence="1" type="ORF">Tci_701350</name>
</gene>
<evidence type="ECO:0008006" key="2">
    <source>
        <dbReference type="Google" id="ProtNLM"/>
    </source>
</evidence>